<dbReference type="Proteomes" id="UP001373714">
    <property type="component" value="Unassembled WGS sequence"/>
</dbReference>
<reference evidence="1 2" key="1">
    <citation type="submission" date="2019-10" db="EMBL/GenBank/DDBJ databases">
        <authorList>
            <person name="Palmer J.M."/>
        </authorList>
    </citation>
    <scope>NUCLEOTIDE SEQUENCE [LARGE SCALE GENOMIC DNA]</scope>
    <source>
        <strain evidence="1 2">TWF730</strain>
    </source>
</reference>
<name>A0AAV9UBU7_9PEZI</name>
<protein>
    <submittedName>
        <fullName evidence="1">Uncharacterized protein</fullName>
    </submittedName>
</protein>
<accession>A0AAV9UBU7</accession>
<evidence type="ECO:0000313" key="1">
    <source>
        <dbReference type="EMBL" id="KAK6337518.1"/>
    </source>
</evidence>
<evidence type="ECO:0000313" key="2">
    <source>
        <dbReference type="Proteomes" id="UP001373714"/>
    </source>
</evidence>
<dbReference type="AlphaFoldDB" id="A0AAV9UBU7"/>
<sequence length="193" mass="21865">MSTPPSLDQQTTGIMGVDENNNMAFLGPDTSSPQDYIYRQDTEEDPLLAGGPYNLVECYGPRQRENSLGSLMIEAGKKLATLEEETHNQKVRIRSLQTLLGFAFARIEKLENFIRVVPQSFLDEPGVAEVYDNIWGPWDVAHGLRNRNRFSIPNLIRREDILPVIDDEDEENRQPCQDAEIPTTIPELRAPIV</sequence>
<proteinExistence type="predicted"/>
<dbReference type="EMBL" id="JAVHNS010000013">
    <property type="protein sequence ID" value="KAK6337518.1"/>
    <property type="molecule type" value="Genomic_DNA"/>
</dbReference>
<gene>
    <name evidence="1" type="ORF">TWF730_002915</name>
</gene>
<comment type="caution">
    <text evidence="1">The sequence shown here is derived from an EMBL/GenBank/DDBJ whole genome shotgun (WGS) entry which is preliminary data.</text>
</comment>
<keyword evidence="2" id="KW-1185">Reference proteome</keyword>
<organism evidence="1 2">
    <name type="scientific">Orbilia blumenaviensis</name>
    <dbReference type="NCBI Taxonomy" id="1796055"/>
    <lineage>
        <taxon>Eukaryota</taxon>
        <taxon>Fungi</taxon>
        <taxon>Dikarya</taxon>
        <taxon>Ascomycota</taxon>
        <taxon>Pezizomycotina</taxon>
        <taxon>Orbiliomycetes</taxon>
        <taxon>Orbiliales</taxon>
        <taxon>Orbiliaceae</taxon>
        <taxon>Orbilia</taxon>
    </lineage>
</organism>